<feature type="signal peptide" evidence="1">
    <location>
        <begin position="1"/>
        <end position="44"/>
    </location>
</feature>
<sequence length="986" mass="105884">MTEMAVGIFTRRQPSARPGRLSGRFWTVCAISIPLAVLSVPALAQDADDPSGASRVALVIGNSAYQNVTPLPNPANDAELIAEKLWESGFEVIESIDSDRETMLADLATFRSRLREGSEALFFYAGHGVQVGGRNYLLPVSVAPASPEDLRAQSVDAQLFVDIMDASGARLNIVLLDACRNNPFTEIDSEDAEDIATRAITVGQSRQEVERGLTLLSEASSGGLAEMTAGDSETMISFATAPGAVAFDGTGRHSPYTASIAENMDEPGVELAELFRRVRGGVRERTDGLQIAWTTSTLENPFYFKPDTDDLRGSTTGLGVEGDTLGGLPPRRIVDRTFWRAIRDTDRLDAFEAYLRTRPDGAFVDEAVARIAALGGDPDAVLATDPALPDLSAQAQVGQTASKADVIERLDRDVHAVPIGVGPRDLDLPATASDGWVYVSRTPRLGEVRGADGSVIDQGSVHYMQPGDVPEFEPFVGSNGGLEALEGLALGQDGATDPVGVEIEVYVDACDMLAGNPYDSERVTAGTRQFILDRNFDAAIVACELAVDRQPEVVRFWAQLARAYRAAGRYEEAREWQVKAVEAGYVNAMVYLGQMHLDGQAVAQDFARAYELFEAAEEAGDIAALTALAWVHRAGVGVPQDYAVARGFYEQGAARRNDWAMTNLAEFYQKGLGVERSPELAERWYLQAANSGELTAQTRLARMYQDGDGIPQDFDKARFWFETAASRGVPNGLTRLGIMYEQGQGTATDVEAAARLYVRAARAGDGEAYFRLGRLYASRTPLFDDPARAALLLERAIEKRVYGAERELAKLHETGRGVPKDMARARDLYAAAAEGNPWAARDAGRAFASDDGVEPDFARAAEWYRRAVEGGVPWAAWDLAKLTEAGRGVDRDRVGALVLYATALGLSDDQNLARLVGEATAGYDDVAFVTAAQRLLAASGDFAGAADGVLGPGTRQALAEAVAARNAGLPPEPVTIETLAALAAPR</sequence>
<dbReference type="InterPro" id="IPR006597">
    <property type="entry name" value="Sel1-like"/>
</dbReference>
<dbReference type="InterPro" id="IPR050767">
    <property type="entry name" value="Sel1_AlgK"/>
</dbReference>
<dbReference type="SUPFAM" id="SSF81901">
    <property type="entry name" value="HCP-like"/>
    <property type="match status" value="2"/>
</dbReference>
<dbReference type="InterPro" id="IPR011600">
    <property type="entry name" value="Pept_C14_caspase"/>
</dbReference>
<evidence type="ECO:0000259" key="2">
    <source>
        <dbReference type="PROSITE" id="PS50208"/>
    </source>
</evidence>
<dbReference type="PANTHER" id="PTHR11102:SF160">
    <property type="entry name" value="ERAD-ASSOCIATED E3 UBIQUITIN-PROTEIN LIGASE COMPONENT HRD3"/>
    <property type="match status" value="1"/>
</dbReference>
<dbReference type="GO" id="GO:0006508">
    <property type="term" value="P:proteolysis"/>
    <property type="evidence" value="ECO:0007669"/>
    <property type="project" value="InterPro"/>
</dbReference>
<dbReference type="SMART" id="SM00671">
    <property type="entry name" value="SEL1"/>
    <property type="match status" value="9"/>
</dbReference>
<dbReference type="InterPro" id="IPR011990">
    <property type="entry name" value="TPR-like_helical_dom_sf"/>
</dbReference>
<evidence type="ECO:0000256" key="1">
    <source>
        <dbReference type="SAM" id="SignalP"/>
    </source>
</evidence>
<dbReference type="GO" id="GO:0004197">
    <property type="term" value="F:cysteine-type endopeptidase activity"/>
    <property type="evidence" value="ECO:0007669"/>
    <property type="project" value="InterPro"/>
</dbReference>
<dbReference type="PANTHER" id="PTHR11102">
    <property type="entry name" value="SEL-1-LIKE PROTEIN"/>
    <property type="match status" value="1"/>
</dbReference>
<feature type="chain" id="PRO_5011491284" evidence="1">
    <location>
        <begin position="45"/>
        <end position="986"/>
    </location>
</feature>
<organism evidence="3 4">
    <name type="scientific">Cribrihabitans marinus</name>
    <dbReference type="NCBI Taxonomy" id="1227549"/>
    <lineage>
        <taxon>Bacteria</taxon>
        <taxon>Pseudomonadati</taxon>
        <taxon>Pseudomonadota</taxon>
        <taxon>Alphaproteobacteria</taxon>
        <taxon>Rhodobacterales</taxon>
        <taxon>Paracoccaceae</taxon>
        <taxon>Cribrihabitans</taxon>
    </lineage>
</organism>
<dbReference type="AlphaFoldDB" id="A0A1H7DWV3"/>
<dbReference type="STRING" id="1227549.SAMN05444007_11315"/>
<dbReference type="Pfam" id="PF08238">
    <property type="entry name" value="Sel1"/>
    <property type="match status" value="9"/>
</dbReference>
<name>A0A1H7DWV3_9RHOB</name>
<evidence type="ECO:0000313" key="4">
    <source>
        <dbReference type="Proteomes" id="UP000199379"/>
    </source>
</evidence>
<evidence type="ECO:0000313" key="3">
    <source>
        <dbReference type="EMBL" id="SEK04192.1"/>
    </source>
</evidence>
<dbReference type="PROSITE" id="PS50208">
    <property type="entry name" value="CASPASE_P20"/>
    <property type="match status" value="1"/>
</dbReference>
<protein>
    <submittedName>
        <fullName evidence="3">Uncharacterized protein, contains caspase domain</fullName>
    </submittedName>
</protein>
<dbReference type="Gene3D" id="1.25.40.10">
    <property type="entry name" value="Tetratricopeptide repeat domain"/>
    <property type="match status" value="2"/>
</dbReference>
<dbReference type="Proteomes" id="UP000199379">
    <property type="component" value="Unassembled WGS sequence"/>
</dbReference>
<reference evidence="3 4" key="1">
    <citation type="submission" date="2016-10" db="EMBL/GenBank/DDBJ databases">
        <authorList>
            <person name="de Groot N.N."/>
        </authorList>
    </citation>
    <scope>NUCLEOTIDE SEQUENCE [LARGE SCALE GENOMIC DNA]</scope>
    <source>
        <strain evidence="3 4">DSM 29340</strain>
    </source>
</reference>
<dbReference type="SUPFAM" id="SSF52129">
    <property type="entry name" value="Caspase-like"/>
    <property type="match status" value="1"/>
</dbReference>
<dbReference type="EMBL" id="FNYD01000013">
    <property type="protein sequence ID" value="SEK04192.1"/>
    <property type="molecule type" value="Genomic_DNA"/>
</dbReference>
<keyword evidence="4" id="KW-1185">Reference proteome</keyword>
<accession>A0A1H7DWV3</accession>
<proteinExistence type="predicted"/>
<feature type="domain" description="Caspase family p20" evidence="2">
    <location>
        <begin position="53"/>
        <end position="183"/>
    </location>
</feature>
<dbReference type="InterPro" id="IPR029030">
    <property type="entry name" value="Caspase-like_dom_sf"/>
</dbReference>
<dbReference type="InterPro" id="IPR001309">
    <property type="entry name" value="Pept_C14_p20"/>
</dbReference>
<gene>
    <name evidence="3" type="ORF">SAMN05444007_11315</name>
</gene>
<dbReference type="Gene3D" id="3.40.50.1460">
    <property type="match status" value="1"/>
</dbReference>
<keyword evidence="1" id="KW-0732">Signal</keyword>
<dbReference type="Pfam" id="PF00656">
    <property type="entry name" value="Peptidase_C14"/>
    <property type="match status" value="1"/>
</dbReference>